<dbReference type="AlphaFoldDB" id="A0A7V5LI00"/>
<reference evidence="3" key="1">
    <citation type="journal article" date="2020" name="mSystems">
        <title>Genome- and Community-Level Interaction Insights into Carbon Utilization and Element Cycling Functions of Hydrothermarchaeota in Hydrothermal Sediment.</title>
        <authorList>
            <person name="Zhou Z."/>
            <person name="Liu Y."/>
            <person name="Xu W."/>
            <person name="Pan J."/>
            <person name="Luo Z.H."/>
            <person name="Li M."/>
        </authorList>
    </citation>
    <scope>NUCLEOTIDE SEQUENCE [LARGE SCALE GENOMIC DNA]</scope>
    <source>
        <strain evidence="3">HyVt-76</strain>
    </source>
</reference>
<feature type="non-terminal residue" evidence="3">
    <location>
        <position position="1"/>
    </location>
</feature>
<dbReference type="Proteomes" id="UP000886111">
    <property type="component" value="Unassembled WGS sequence"/>
</dbReference>
<dbReference type="InterPro" id="IPR002252">
    <property type="entry name" value="Glyco_hydro_36"/>
</dbReference>
<evidence type="ECO:0000313" key="3">
    <source>
        <dbReference type="EMBL" id="HHE54192.1"/>
    </source>
</evidence>
<dbReference type="InterPro" id="IPR050985">
    <property type="entry name" value="Alpha-glycosidase_related"/>
</dbReference>
<dbReference type="GO" id="GO:0016052">
    <property type="term" value="P:carbohydrate catabolic process"/>
    <property type="evidence" value="ECO:0007669"/>
    <property type="project" value="InterPro"/>
</dbReference>
<keyword evidence="1" id="KW-0378">Hydrolase</keyword>
<keyword evidence="2" id="KW-0326">Glycosidase</keyword>
<dbReference type="GO" id="GO:0004557">
    <property type="term" value="F:alpha-galactosidase activity"/>
    <property type="evidence" value="ECO:0007669"/>
    <property type="project" value="InterPro"/>
</dbReference>
<evidence type="ECO:0000256" key="2">
    <source>
        <dbReference type="ARBA" id="ARBA00023295"/>
    </source>
</evidence>
<dbReference type="InterPro" id="IPR013785">
    <property type="entry name" value="Aldolase_TIM"/>
</dbReference>
<dbReference type="Gene3D" id="3.20.20.70">
    <property type="entry name" value="Aldolase class I"/>
    <property type="match status" value="1"/>
</dbReference>
<dbReference type="SUPFAM" id="SSF51445">
    <property type="entry name" value="(Trans)glycosidases"/>
    <property type="match status" value="1"/>
</dbReference>
<dbReference type="InterPro" id="IPR017853">
    <property type="entry name" value="GH"/>
</dbReference>
<dbReference type="PANTHER" id="PTHR43053:SF3">
    <property type="entry name" value="ALPHA-GALACTOSIDASE C-RELATED"/>
    <property type="match status" value="1"/>
</dbReference>
<organism evidence="3">
    <name type="scientific">Caldithrix abyssi</name>
    <dbReference type="NCBI Taxonomy" id="187145"/>
    <lineage>
        <taxon>Bacteria</taxon>
        <taxon>Pseudomonadati</taxon>
        <taxon>Calditrichota</taxon>
        <taxon>Calditrichia</taxon>
        <taxon>Calditrichales</taxon>
        <taxon>Calditrichaceae</taxon>
        <taxon>Caldithrix</taxon>
    </lineage>
</organism>
<sequence length="602" mass="68609">LKKQSIRDFNLQNFKQTTFTDSLGKGLALNITGIFSNDSLKIEKQVQVKIYEDFPQMAIFQVRYLNSGEKPIFVCQWTNHHFLLLPETSTKPPYWSFQAASYGERPDWVLPVKQGYSRENYQGMNASDYGGGIPVVDLWRKDVGLAVGHLALKPKLVSLPVDYDSTAPGATLDINMVVNRHLKPGESLTTLPTFVLVHQGDFFKPLQLYSHLMQKRGVKFKPFPKTAYEPIWCAWGFERNFKVEQILRALPKVKELGLDWVVIDDGWQTAEGDWFLNPEKFPHGDRDMRALVDRIHALGLKAKLWFVPLAADPGTKLLKEHPDLLLLNQDGSKQLITWWDSYYLCPDYQPTRDYFKKLIRKIMVDWDFDGLKLDGQHQNATPPCYNPAHHHLRQEESVEAVPDFFEMIYQTAIAAKPDAVVEICPCGDAASFYNMACENQPVASDPTSSWQIRLKGKTYKALMGPNVPYYGDHVELSDGKDDFASTIGIGGVPGTKFVWPPGSYFNKETGDISLTPQKEQIWRKWIRLYKTFQLAKGQYLGQLYDLGYDRPEAHVIQKGDTLFYAFYANDFSGSIELRGLPANQTLTVVDYEHDRTLGPVDS</sequence>
<protein>
    <submittedName>
        <fullName evidence="3">Alpha-galactosidase</fullName>
    </submittedName>
</protein>
<evidence type="ECO:0000256" key="1">
    <source>
        <dbReference type="ARBA" id="ARBA00022801"/>
    </source>
</evidence>
<dbReference type="PANTHER" id="PTHR43053">
    <property type="entry name" value="GLYCOSIDASE FAMILY 31"/>
    <property type="match status" value="1"/>
</dbReference>
<name>A0A7V5LI00_CALAY</name>
<dbReference type="EMBL" id="DRTD01000021">
    <property type="protein sequence ID" value="HHE54192.1"/>
    <property type="molecule type" value="Genomic_DNA"/>
</dbReference>
<comment type="caution">
    <text evidence="3">The sequence shown here is derived from an EMBL/GenBank/DDBJ whole genome shotgun (WGS) entry which is preliminary data.</text>
</comment>
<gene>
    <name evidence="3" type="ORF">ENL21_00290</name>
</gene>
<dbReference type="Pfam" id="PF02065">
    <property type="entry name" value="Melibiase"/>
    <property type="match status" value="1"/>
</dbReference>
<accession>A0A7V5LI00</accession>
<dbReference type="CDD" id="cd14791">
    <property type="entry name" value="GH36"/>
    <property type="match status" value="1"/>
</dbReference>
<proteinExistence type="predicted"/>